<organism evidence="2 3">
    <name type="scientific">Camelus ferus</name>
    <name type="common">Wild bactrian camel</name>
    <name type="synonym">Camelus bactrianus ferus</name>
    <dbReference type="NCBI Taxonomy" id="419612"/>
    <lineage>
        <taxon>Eukaryota</taxon>
        <taxon>Metazoa</taxon>
        <taxon>Chordata</taxon>
        <taxon>Craniata</taxon>
        <taxon>Vertebrata</taxon>
        <taxon>Euteleostomi</taxon>
        <taxon>Mammalia</taxon>
        <taxon>Eutheria</taxon>
        <taxon>Laurasiatheria</taxon>
        <taxon>Artiodactyla</taxon>
        <taxon>Tylopoda</taxon>
        <taxon>Camelidae</taxon>
        <taxon>Camelus</taxon>
    </lineage>
</organism>
<protein>
    <submittedName>
        <fullName evidence="3">Uncharacterized protein LOC106728571</fullName>
    </submittedName>
</protein>
<dbReference type="RefSeq" id="XP_032354111.1">
    <property type="nucleotide sequence ID" value="XM_032498220.1"/>
</dbReference>
<proteinExistence type="predicted"/>
<feature type="compositionally biased region" description="Basic and acidic residues" evidence="1">
    <location>
        <begin position="281"/>
        <end position="291"/>
    </location>
</feature>
<feature type="region of interest" description="Disordered" evidence="1">
    <location>
        <begin position="18"/>
        <end position="87"/>
    </location>
</feature>
<sequence length="291" mass="30905">MGIPGLWLSPLACSVPGDQNASQHRYGPIGSGGSACKGFKKPLRGPRGPRLGGTEIQEWERLRQSWGGGRPHRERGSRADRPEGGRLWPQASRLISPATAAAPPLLLSSGAAVSIQDSNASGPRAAPPSRPAAAAACSASASTSTTSPSSSSFPSREPQAHRRWRRTISTSHPANSAGAATTRLFPPTRERRRQRTVPPTRLTQGCACAHPLDRSRAGRPRHSLFCGCVPRAALLRPAPALRSPAFHSLPATHCSSEAGFAQKGEFRETGPAPGRTIHPRLLGDRSQHRQV</sequence>
<dbReference type="Proteomes" id="UP000694856">
    <property type="component" value="Chromosome 16"/>
</dbReference>
<evidence type="ECO:0000313" key="2">
    <source>
        <dbReference type="Proteomes" id="UP000694856"/>
    </source>
</evidence>
<feature type="compositionally biased region" description="Basic and acidic residues" evidence="1">
    <location>
        <begin position="74"/>
        <end position="84"/>
    </location>
</feature>
<reference evidence="3" key="1">
    <citation type="submission" date="2025-08" db="UniProtKB">
        <authorList>
            <consortium name="RefSeq"/>
        </authorList>
    </citation>
    <scope>IDENTIFICATION</scope>
    <source>
        <tissue evidence="3">Ear skin</tissue>
    </source>
</reference>
<accession>A0A8B8UHU3</accession>
<feature type="region of interest" description="Disordered" evidence="1">
    <location>
        <begin position="116"/>
        <end position="198"/>
    </location>
</feature>
<evidence type="ECO:0000313" key="3">
    <source>
        <dbReference type="RefSeq" id="XP_032354111.1"/>
    </source>
</evidence>
<dbReference type="KEGG" id="cfr:106728571"/>
<name>A0A8B8UHU3_CAMFR</name>
<dbReference type="GeneID" id="106728571"/>
<evidence type="ECO:0000256" key="1">
    <source>
        <dbReference type="SAM" id="MobiDB-lite"/>
    </source>
</evidence>
<feature type="region of interest" description="Disordered" evidence="1">
    <location>
        <begin position="265"/>
        <end position="291"/>
    </location>
</feature>
<feature type="compositionally biased region" description="Low complexity" evidence="1">
    <location>
        <begin position="131"/>
        <end position="157"/>
    </location>
</feature>
<gene>
    <name evidence="3" type="primary">LOC106728571</name>
</gene>
<dbReference type="AlphaFoldDB" id="A0A8B8UHU3"/>
<keyword evidence="2" id="KW-1185">Reference proteome</keyword>